<dbReference type="HAMAP" id="MF_01914">
    <property type="entry name" value="LPS_assembly_LptA"/>
    <property type="match status" value="1"/>
</dbReference>
<dbReference type="GO" id="GO:0030288">
    <property type="term" value="C:outer membrane-bounded periplasmic space"/>
    <property type="evidence" value="ECO:0007669"/>
    <property type="project" value="TreeGrafter"/>
</dbReference>
<sequence precursor="true">MRHRIFNSLLVAVALAVPLLSHAERADRTKPMNIEADDGRHDELKQTSVFTGNVVVTKGTIIIRGAQLTVSQDRDGFQHGVVTAAPGKLAFFRQKRDSAPGAPDEFVEGEGEVITYNGRDDTVHFERRGELRRYRETTLTDQVSGPLIVYNNLSDTFTVSGQKGAQASADPKPGAPKKDRVRVILTPKTDGKADDKASTPAKPAADDRTPLRPSTQLNDGAK</sequence>
<evidence type="ECO:0000313" key="8">
    <source>
        <dbReference type="Proteomes" id="UP001199260"/>
    </source>
</evidence>
<evidence type="ECO:0000256" key="5">
    <source>
        <dbReference type="SAM" id="MobiDB-lite"/>
    </source>
</evidence>
<dbReference type="GO" id="GO:0043165">
    <property type="term" value="P:Gram-negative-bacterium-type cell outer membrane assembly"/>
    <property type="evidence" value="ECO:0007669"/>
    <property type="project" value="UniProtKB-UniRule"/>
</dbReference>
<name>A0AAW4XXY0_9BURK</name>
<dbReference type="GO" id="GO:0015920">
    <property type="term" value="P:lipopolysaccharide transport"/>
    <property type="evidence" value="ECO:0007669"/>
    <property type="project" value="UniProtKB-UniRule"/>
</dbReference>
<feature type="compositionally biased region" description="Polar residues" evidence="5">
    <location>
        <begin position="212"/>
        <end position="222"/>
    </location>
</feature>
<evidence type="ECO:0000313" key="7">
    <source>
        <dbReference type="EMBL" id="MCD2167037.1"/>
    </source>
</evidence>
<dbReference type="Proteomes" id="UP001199260">
    <property type="component" value="Unassembled WGS sequence"/>
</dbReference>
<dbReference type="InterPro" id="IPR014340">
    <property type="entry name" value="LptA"/>
</dbReference>
<evidence type="ECO:0000256" key="1">
    <source>
        <dbReference type="ARBA" id="ARBA00022448"/>
    </source>
</evidence>
<reference evidence="7 8" key="1">
    <citation type="submission" date="2021-11" db="EMBL/GenBank/DDBJ databases">
        <title>Genome sequence.</title>
        <authorList>
            <person name="Sun Q."/>
        </authorList>
    </citation>
    <scope>NUCLEOTIDE SEQUENCE [LARGE SCALE GENOMIC DNA]</scope>
    <source>
        <strain evidence="7 8">KCTC 12005</strain>
    </source>
</reference>
<dbReference type="AlphaFoldDB" id="A0AAW4XXY0"/>
<dbReference type="InterPro" id="IPR052037">
    <property type="entry name" value="LPS_export_LptA"/>
</dbReference>
<feature type="chain" id="PRO_5043066684" description="Lipopolysaccharide export system protein LptA" evidence="4">
    <location>
        <begin position="24"/>
        <end position="222"/>
    </location>
</feature>
<organism evidence="7 8">
    <name type="scientific">Comamonas koreensis</name>
    <dbReference type="NCBI Taxonomy" id="160825"/>
    <lineage>
        <taxon>Bacteria</taxon>
        <taxon>Pseudomonadati</taxon>
        <taxon>Pseudomonadota</taxon>
        <taxon>Betaproteobacteria</taxon>
        <taxon>Burkholderiales</taxon>
        <taxon>Comamonadaceae</taxon>
        <taxon>Comamonas</taxon>
    </lineage>
</organism>
<dbReference type="GO" id="GO:0009279">
    <property type="term" value="C:cell outer membrane"/>
    <property type="evidence" value="ECO:0007669"/>
    <property type="project" value="TreeGrafter"/>
</dbReference>
<comment type="subcellular location">
    <subcellularLocation>
        <location evidence="4">Periplasm</location>
    </subcellularLocation>
</comment>
<dbReference type="PANTHER" id="PTHR36504">
    <property type="entry name" value="LIPOPOLYSACCHARIDE EXPORT SYSTEM PROTEIN LPTA"/>
    <property type="match status" value="1"/>
</dbReference>
<feature type="region of interest" description="Disordered" evidence="5">
    <location>
        <begin position="161"/>
        <end position="222"/>
    </location>
</feature>
<feature type="domain" description="Organic solvent tolerance-like N-terminal" evidence="6">
    <location>
        <begin position="33"/>
        <end position="152"/>
    </location>
</feature>
<dbReference type="NCBIfam" id="TIGR03002">
    <property type="entry name" value="outer_YhbN_LptA"/>
    <property type="match status" value="1"/>
</dbReference>
<dbReference type="RefSeq" id="WP_230778455.1">
    <property type="nucleotide sequence ID" value="NZ_JAJNCT010000025.1"/>
</dbReference>
<dbReference type="GO" id="GO:0017089">
    <property type="term" value="F:glycolipid transfer activity"/>
    <property type="evidence" value="ECO:0007669"/>
    <property type="project" value="TreeGrafter"/>
</dbReference>
<comment type="similarity">
    <text evidence="4">Belongs to the LptA family.</text>
</comment>
<gene>
    <name evidence="4 7" type="primary">lptA</name>
    <name evidence="7" type="ORF">LPW39_18105</name>
</gene>
<proteinExistence type="inferred from homology"/>
<keyword evidence="3 4" id="KW-0574">Periplasm</keyword>
<keyword evidence="8" id="KW-1185">Reference proteome</keyword>
<dbReference type="PANTHER" id="PTHR36504:SF1">
    <property type="entry name" value="LIPOPOLYSACCHARIDE EXPORT SYSTEM PROTEIN LPTA"/>
    <property type="match status" value="1"/>
</dbReference>
<dbReference type="EMBL" id="JAJNCT010000025">
    <property type="protein sequence ID" value="MCD2167037.1"/>
    <property type="molecule type" value="Genomic_DNA"/>
</dbReference>
<evidence type="ECO:0000259" key="6">
    <source>
        <dbReference type="Pfam" id="PF03968"/>
    </source>
</evidence>
<keyword evidence="2 4" id="KW-0732">Signal</keyword>
<feature type="signal peptide" evidence="4">
    <location>
        <begin position="1"/>
        <end position="23"/>
    </location>
</feature>
<dbReference type="Pfam" id="PF03968">
    <property type="entry name" value="LptD_N"/>
    <property type="match status" value="1"/>
</dbReference>
<dbReference type="GO" id="GO:0001530">
    <property type="term" value="F:lipopolysaccharide binding"/>
    <property type="evidence" value="ECO:0007669"/>
    <property type="project" value="InterPro"/>
</dbReference>
<keyword evidence="1 4" id="KW-0813">Transport</keyword>
<evidence type="ECO:0000256" key="4">
    <source>
        <dbReference type="HAMAP-Rule" id="MF_01914"/>
    </source>
</evidence>
<comment type="subunit">
    <text evidence="4">Component of the lipopolysaccharide transport and assembly complex.</text>
</comment>
<comment type="function">
    <text evidence="4">Involved in the assembly of lipopolysaccharide (LPS). Required for the translocation of LPS from the inner membrane to the outer membrane.</text>
</comment>
<protein>
    <recommendedName>
        <fullName evidence="4">Lipopolysaccharide export system protein LptA</fullName>
    </recommendedName>
</protein>
<dbReference type="InterPro" id="IPR005653">
    <property type="entry name" value="OstA-like_N"/>
</dbReference>
<accession>A0AAW4XXY0</accession>
<evidence type="ECO:0000256" key="2">
    <source>
        <dbReference type="ARBA" id="ARBA00022729"/>
    </source>
</evidence>
<evidence type="ECO:0000256" key="3">
    <source>
        <dbReference type="ARBA" id="ARBA00022764"/>
    </source>
</evidence>
<dbReference type="Gene3D" id="2.60.450.10">
    <property type="entry name" value="Lipopolysaccharide (LPS) transport protein A like domain"/>
    <property type="match status" value="1"/>
</dbReference>
<comment type="caution">
    <text evidence="7">The sequence shown here is derived from an EMBL/GenBank/DDBJ whole genome shotgun (WGS) entry which is preliminary data.</text>
</comment>